<reference evidence="1 2" key="1">
    <citation type="submission" date="2018-11" db="EMBL/GenBank/DDBJ databases">
        <title>Species Designations Belie Phenotypic and Genotypic Heterogeneity in Oral Streptococci.</title>
        <authorList>
            <person name="Velsko I."/>
        </authorList>
    </citation>
    <scope>NUCLEOTIDE SEQUENCE [LARGE SCALE GENOMIC DNA]</scope>
    <source>
        <strain evidence="1 2">BCC08</strain>
    </source>
</reference>
<dbReference type="RefSeq" id="WP_125852279.1">
    <property type="nucleotide sequence ID" value="NZ_RJPY01000013.1"/>
</dbReference>
<accession>A0A428HGD1</accession>
<sequence length="89" mass="9854">MKVKVKQEFYDWEANVKRLAGEELDLADTRYAELVENFASNGVSVSDILEEVGGTESYNPESYSSVSTVQTPRVYVSGETTPLSQQEGV</sequence>
<gene>
    <name evidence="1" type="ORF">D8786_08450</name>
</gene>
<evidence type="ECO:0000313" key="2">
    <source>
        <dbReference type="Proteomes" id="UP000277773"/>
    </source>
</evidence>
<organism evidence="1 2">
    <name type="scientific">Streptococcus mitis</name>
    <dbReference type="NCBI Taxonomy" id="28037"/>
    <lineage>
        <taxon>Bacteria</taxon>
        <taxon>Bacillati</taxon>
        <taxon>Bacillota</taxon>
        <taxon>Bacilli</taxon>
        <taxon>Lactobacillales</taxon>
        <taxon>Streptococcaceae</taxon>
        <taxon>Streptococcus</taxon>
        <taxon>Streptococcus mitis group</taxon>
    </lineage>
</organism>
<name>A0A428HGD1_STRMT</name>
<evidence type="ECO:0000313" key="1">
    <source>
        <dbReference type="EMBL" id="RSJ94819.1"/>
    </source>
</evidence>
<proteinExistence type="predicted"/>
<dbReference type="AlphaFoldDB" id="A0A428HGD1"/>
<dbReference type="EMBL" id="RJPY01000013">
    <property type="protein sequence ID" value="RSJ94819.1"/>
    <property type="molecule type" value="Genomic_DNA"/>
</dbReference>
<dbReference type="Proteomes" id="UP000277773">
    <property type="component" value="Unassembled WGS sequence"/>
</dbReference>
<comment type="caution">
    <text evidence="1">The sequence shown here is derived from an EMBL/GenBank/DDBJ whole genome shotgun (WGS) entry which is preliminary data.</text>
</comment>
<evidence type="ECO:0008006" key="3">
    <source>
        <dbReference type="Google" id="ProtNLM"/>
    </source>
</evidence>
<protein>
    <recommendedName>
        <fullName evidence="3">Phage protein</fullName>
    </recommendedName>
</protein>